<evidence type="ECO:0000256" key="9">
    <source>
        <dbReference type="ARBA" id="ARBA00031547"/>
    </source>
</evidence>
<dbReference type="Proteomes" id="UP000186594">
    <property type="component" value="Unassembled WGS sequence"/>
</dbReference>
<keyword evidence="7" id="KW-0067">ATP-binding</keyword>
<dbReference type="EMBL" id="LXFE01003456">
    <property type="protein sequence ID" value="OLL22343.1"/>
    <property type="molecule type" value="Genomic_DNA"/>
</dbReference>
<keyword evidence="11" id="KW-1185">Reference proteome</keyword>
<evidence type="ECO:0000256" key="8">
    <source>
        <dbReference type="ARBA" id="ARBA00022842"/>
    </source>
</evidence>
<dbReference type="InterPro" id="IPR003846">
    <property type="entry name" value="SelO"/>
</dbReference>
<dbReference type="HAMAP" id="MF_00692">
    <property type="entry name" value="SelO"/>
    <property type="match status" value="1"/>
</dbReference>
<keyword evidence="5" id="KW-0479">Metal-binding</keyword>
<dbReference type="PANTHER" id="PTHR32057">
    <property type="entry name" value="PROTEIN ADENYLYLTRANSFERASE SELO, MITOCHONDRIAL"/>
    <property type="match status" value="1"/>
</dbReference>
<dbReference type="NCBIfam" id="NF000658">
    <property type="entry name" value="PRK00029.1"/>
    <property type="match status" value="1"/>
</dbReference>
<evidence type="ECO:0000256" key="3">
    <source>
        <dbReference type="ARBA" id="ARBA00022679"/>
    </source>
</evidence>
<keyword evidence="4" id="KW-0548">Nucleotidyltransferase</keyword>
<keyword evidence="3" id="KW-0808">Transferase</keyword>
<evidence type="ECO:0000256" key="4">
    <source>
        <dbReference type="ARBA" id="ARBA00022695"/>
    </source>
</evidence>
<reference evidence="10 11" key="1">
    <citation type="submission" date="2016-04" db="EMBL/GenBank/DDBJ databases">
        <title>Evolutionary innovation and constraint leading to complex multicellularity in the Ascomycota.</title>
        <authorList>
            <person name="Cisse O."/>
            <person name="Nguyen A."/>
            <person name="Hewitt D.A."/>
            <person name="Jedd G."/>
            <person name="Stajich J.E."/>
        </authorList>
    </citation>
    <scope>NUCLEOTIDE SEQUENCE [LARGE SCALE GENOMIC DNA]</scope>
    <source>
        <strain evidence="10 11">DAH-3</strain>
    </source>
</reference>
<dbReference type="OrthoDB" id="10254721at2759"/>
<dbReference type="STRING" id="1198029.A0A1U7LIC1"/>
<evidence type="ECO:0000313" key="10">
    <source>
        <dbReference type="EMBL" id="OLL22343.1"/>
    </source>
</evidence>
<dbReference type="GO" id="GO:0046872">
    <property type="term" value="F:metal ion binding"/>
    <property type="evidence" value="ECO:0007669"/>
    <property type="project" value="UniProtKB-KW"/>
</dbReference>
<dbReference type="GO" id="GO:0045454">
    <property type="term" value="P:cell redox homeostasis"/>
    <property type="evidence" value="ECO:0007669"/>
    <property type="project" value="EnsemblFungi"/>
</dbReference>
<dbReference type="AlphaFoldDB" id="A0A1U7LIC1"/>
<dbReference type="GO" id="GO:0005739">
    <property type="term" value="C:mitochondrion"/>
    <property type="evidence" value="ECO:0007669"/>
    <property type="project" value="EnsemblFungi"/>
</dbReference>
<dbReference type="GO" id="GO:0070733">
    <property type="term" value="F:AMPylase activity"/>
    <property type="evidence" value="ECO:0007669"/>
    <property type="project" value="EnsemblFungi"/>
</dbReference>
<organism evidence="10 11">
    <name type="scientific">Neolecta irregularis (strain DAH-3)</name>
    <dbReference type="NCBI Taxonomy" id="1198029"/>
    <lineage>
        <taxon>Eukaryota</taxon>
        <taxon>Fungi</taxon>
        <taxon>Dikarya</taxon>
        <taxon>Ascomycota</taxon>
        <taxon>Taphrinomycotina</taxon>
        <taxon>Neolectales</taxon>
        <taxon>Neolectaceae</taxon>
        <taxon>Neolecta</taxon>
    </lineage>
</organism>
<sequence length="553" mass="63552">MLPPDPLVPTPAAAKSAGDSLLRHARPVTNGAFTYISPVPSDNPKLLCTSPAAFLSLGLSISERETPRFRDLVSGNYFWEDCYPWSTCYGGWQFGSWAGQLGDGRAISLGEITNTGTNERFELQLKGAGKTPYSRFAGDGNAVLRSSIREFLVSEALHALNIPTTRALSLVKIDRYALRETVEQCAIVCRMAQSWLRIGHFDLPRLRGDRDLLRRIADYAIKDVFDGVDKLPEPFEAGGNRYERFYREVIQRSARTTSKWQAYGFINGVLNTDNISIFGLSLDFGPFAFMDTFDPDYTPNHDDHMLRYSYRNQPSVMWWNLNRFGIDICELFASENKVDDPEFISKGINDNDENTMNKKAERVIMAGITEFKKIFMEDYKELMRKRLGFVDSKDTDFDFTSETLNLMEVLKLDFHHFFRRLSSVPLFTYSSPLEFEEGAKIVLPARDSSNSKAIKKMSHFLQKYQERLRQEETTDDIERKKRMNEVNPKFVLRPWLVQEIVRRVEKDGEEGLLDRIMKMLLSPFDDHWGDEEEERFCGDVPQTEQQLQCSCSS</sequence>
<dbReference type="PANTHER" id="PTHR32057:SF14">
    <property type="entry name" value="PROTEIN ADENYLYLTRANSFERASE SELO, MITOCHONDRIAL"/>
    <property type="match status" value="1"/>
</dbReference>
<evidence type="ECO:0000256" key="5">
    <source>
        <dbReference type="ARBA" id="ARBA00022723"/>
    </source>
</evidence>
<evidence type="ECO:0000313" key="11">
    <source>
        <dbReference type="Proteomes" id="UP000186594"/>
    </source>
</evidence>
<protein>
    <recommendedName>
        <fullName evidence="9">Selenoprotein O</fullName>
    </recommendedName>
</protein>
<comment type="similarity">
    <text evidence="2">Belongs to the SELO family.</text>
</comment>
<evidence type="ECO:0000256" key="7">
    <source>
        <dbReference type="ARBA" id="ARBA00022840"/>
    </source>
</evidence>
<comment type="caution">
    <text evidence="10">The sequence shown here is derived from an EMBL/GenBank/DDBJ whole genome shotgun (WGS) entry which is preliminary data.</text>
</comment>
<proteinExistence type="inferred from homology"/>
<keyword evidence="6" id="KW-0547">Nucleotide-binding</keyword>
<name>A0A1U7LIC1_NEOID</name>
<evidence type="ECO:0000256" key="2">
    <source>
        <dbReference type="ARBA" id="ARBA00009747"/>
    </source>
</evidence>
<dbReference type="Pfam" id="PF02696">
    <property type="entry name" value="SelO"/>
    <property type="match status" value="1"/>
</dbReference>
<keyword evidence="8" id="KW-0460">Magnesium</keyword>
<evidence type="ECO:0000256" key="1">
    <source>
        <dbReference type="ARBA" id="ARBA00001946"/>
    </source>
</evidence>
<comment type="cofactor">
    <cofactor evidence="1">
        <name>Mg(2+)</name>
        <dbReference type="ChEBI" id="CHEBI:18420"/>
    </cofactor>
</comment>
<dbReference type="OMA" id="YGPYGWL"/>
<accession>A0A1U7LIC1</accession>
<gene>
    <name evidence="10" type="ORF">NEOLI_004405</name>
</gene>
<evidence type="ECO:0000256" key="6">
    <source>
        <dbReference type="ARBA" id="ARBA00022741"/>
    </source>
</evidence>
<dbReference type="GO" id="GO:0005524">
    <property type="term" value="F:ATP binding"/>
    <property type="evidence" value="ECO:0007669"/>
    <property type="project" value="UniProtKB-KW"/>
</dbReference>